<sequence length="184" mass="20880">MYKMPIVSIKDRVDSLNESGKYVSVMWQQPESLVFVARGRAYRSEFHINPTDEVMVQIKGEMHLHYRTPEGKEEIAIIPEGSAIHTPAGIPHSPRFPPDAYAMILERARREGEVDIFQWYCPECDHLLHEEHFTVGNYGVDPVAQAYRNFYDNVAYRTCKGCGYVMPNALAEAEAAEQKSAGAE</sequence>
<evidence type="ECO:0000256" key="3">
    <source>
        <dbReference type="ARBA" id="ARBA00022642"/>
    </source>
</evidence>
<evidence type="ECO:0000256" key="5">
    <source>
        <dbReference type="ARBA" id="ARBA00022964"/>
    </source>
</evidence>
<dbReference type="InterPro" id="IPR010329">
    <property type="entry name" value="3hydroanth_dOase"/>
</dbReference>
<evidence type="ECO:0000256" key="7">
    <source>
        <dbReference type="ARBA" id="ARBA00023004"/>
    </source>
</evidence>
<evidence type="ECO:0000256" key="2">
    <source>
        <dbReference type="ARBA" id="ARBA00002752"/>
    </source>
</evidence>
<dbReference type="RefSeq" id="WP_090550126.1">
    <property type="nucleotide sequence ID" value="NZ_FNSR01000002.1"/>
</dbReference>
<keyword evidence="5 8" id="KW-0223">Dioxygenase</keyword>
<comment type="function">
    <text evidence="2">Catalyzes the oxidative ring opening of 3-hydroxyanthranilate to 2-amino-3-carboxymuconate semialdehyde, which spontaneously cyclizes to quinolinate.</text>
</comment>
<dbReference type="Proteomes" id="UP000199120">
    <property type="component" value="Unassembled WGS sequence"/>
</dbReference>
<dbReference type="PANTHER" id="PTHR15497">
    <property type="entry name" value="3-HYDROXYANTHRANILATE 3,4-DIOXYGENASE"/>
    <property type="match status" value="1"/>
</dbReference>
<dbReference type="SUPFAM" id="SSF51182">
    <property type="entry name" value="RmlC-like cupins"/>
    <property type="match status" value="1"/>
</dbReference>
<evidence type="ECO:0000256" key="6">
    <source>
        <dbReference type="ARBA" id="ARBA00023002"/>
    </source>
</evidence>
<keyword evidence="4" id="KW-0479">Metal-binding</keyword>
<protein>
    <submittedName>
        <fullName evidence="8">3-hydroxyanthranilate 3,4-dioxygenase</fullName>
    </submittedName>
</protein>
<keyword evidence="6" id="KW-0560">Oxidoreductase</keyword>
<dbReference type="Pfam" id="PF06052">
    <property type="entry name" value="3-HAO"/>
    <property type="match status" value="1"/>
</dbReference>
<name>A0A1H7T088_9BURK</name>
<keyword evidence="7" id="KW-0408">Iron</keyword>
<dbReference type="Gene3D" id="2.60.120.10">
    <property type="entry name" value="Jelly Rolls"/>
    <property type="match status" value="1"/>
</dbReference>
<dbReference type="GO" id="GO:0005506">
    <property type="term" value="F:iron ion binding"/>
    <property type="evidence" value="ECO:0007669"/>
    <property type="project" value="InterPro"/>
</dbReference>
<dbReference type="CDD" id="cd06123">
    <property type="entry name" value="cupin_HAO"/>
    <property type="match status" value="1"/>
</dbReference>
<keyword evidence="3" id="KW-0662">Pyridine nucleotide biosynthesis</keyword>
<gene>
    <name evidence="8" type="ORF">SAMN05192542_113148</name>
</gene>
<organism evidence="8 9">
    <name type="scientific">Paraburkholderia caballeronis</name>
    <dbReference type="NCBI Taxonomy" id="416943"/>
    <lineage>
        <taxon>Bacteria</taxon>
        <taxon>Pseudomonadati</taxon>
        <taxon>Pseudomonadota</taxon>
        <taxon>Betaproteobacteria</taxon>
        <taxon>Burkholderiales</taxon>
        <taxon>Burkholderiaceae</taxon>
        <taxon>Paraburkholderia</taxon>
    </lineage>
</organism>
<dbReference type="InterPro" id="IPR014710">
    <property type="entry name" value="RmlC-like_jellyroll"/>
</dbReference>
<dbReference type="AlphaFoldDB" id="A0A1H7T088"/>
<evidence type="ECO:0000313" key="9">
    <source>
        <dbReference type="Proteomes" id="UP000199120"/>
    </source>
</evidence>
<proteinExistence type="predicted"/>
<evidence type="ECO:0000313" key="8">
    <source>
        <dbReference type="EMBL" id="SEL78138.1"/>
    </source>
</evidence>
<dbReference type="InterPro" id="IPR011051">
    <property type="entry name" value="RmlC_Cupin_sf"/>
</dbReference>
<comment type="cofactor">
    <cofactor evidence="1">
        <name>Fe(2+)</name>
        <dbReference type="ChEBI" id="CHEBI:29033"/>
    </cofactor>
</comment>
<dbReference type="GO" id="GO:0000334">
    <property type="term" value="F:3-hydroxyanthranilate 3,4-dioxygenase activity"/>
    <property type="evidence" value="ECO:0007669"/>
    <property type="project" value="InterPro"/>
</dbReference>
<dbReference type="PANTHER" id="PTHR15497:SF1">
    <property type="entry name" value="3-HYDROXYANTHRANILATE 3,4-DIOXYGENASE"/>
    <property type="match status" value="1"/>
</dbReference>
<reference evidence="9" key="1">
    <citation type="submission" date="2016-10" db="EMBL/GenBank/DDBJ databases">
        <authorList>
            <person name="Varghese N."/>
            <person name="Submissions S."/>
        </authorList>
    </citation>
    <scope>NUCLEOTIDE SEQUENCE [LARGE SCALE GENOMIC DNA]</scope>
    <source>
        <strain evidence="9">LMG 26416</strain>
    </source>
</reference>
<accession>A0A1H7T088</accession>
<dbReference type="OrthoDB" id="5002379at2"/>
<dbReference type="EMBL" id="FOAJ01000013">
    <property type="protein sequence ID" value="SEL78138.1"/>
    <property type="molecule type" value="Genomic_DNA"/>
</dbReference>
<dbReference type="GO" id="GO:0019363">
    <property type="term" value="P:pyridine nucleotide biosynthetic process"/>
    <property type="evidence" value="ECO:0007669"/>
    <property type="project" value="UniProtKB-KW"/>
</dbReference>
<dbReference type="STRING" id="416943.SAMN05445871_4979"/>
<evidence type="ECO:0000256" key="4">
    <source>
        <dbReference type="ARBA" id="ARBA00022723"/>
    </source>
</evidence>
<evidence type="ECO:0000256" key="1">
    <source>
        <dbReference type="ARBA" id="ARBA00001954"/>
    </source>
</evidence>
<keyword evidence="9" id="KW-1185">Reference proteome</keyword>